<dbReference type="KEGG" id="bdi:100844124"/>
<dbReference type="Gene3D" id="1.10.20.10">
    <property type="entry name" value="Histone, subunit A"/>
    <property type="match status" value="1"/>
</dbReference>
<evidence type="ECO:0000256" key="1">
    <source>
        <dbReference type="ARBA" id="ARBA00004123"/>
    </source>
</evidence>
<dbReference type="Pfam" id="PF10406">
    <property type="entry name" value="TAF8_C"/>
    <property type="match status" value="1"/>
</dbReference>
<keyword evidence="10" id="KW-1185">Reference proteome</keyword>
<dbReference type="OrthoDB" id="436852at2759"/>
<dbReference type="GO" id="GO:0006366">
    <property type="term" value="P:transcription by RNA polymerase II"/>
    <property type="evidence" value="ECO:0000318"/>
    <property type="project" value="GO_Central"/>
</dbReference>
<dbReference type="CDD" id="cd00076">
    <property type="entry name" value="HFD_SF"/>
    <property type="match status" value="1"/>
</dbReference>
<proteinExistence type="inferred from homology"/>
<protein>
    <recommendedName>
        <fullName evidence="3">Transcription initiation factor TFIID subunit 8</fullName>
    </recommendedName>
</protein>
<dbReference type="Gramene" id="KQK14260">
    <property type="protein sequence ID" value="KQK14260"/>
    <property type="gene ID" value="BRADI_1g15000v3"/>
</dbReference>
<dbReference type="EnsemblPlants" id="KQK14260">
    <property type="protein sequence ID" value="KQK14260"/>
    <property type="gene ID" value="BRADI_1g15000v3"/>
</dbReference>
<evidence type="ECO:0000259" key="7">
    <source>
        <dbReference type="SMART" id="SM00576"/>
    </source>
</evidence>
<dbReference type="PANTHER" id="PTHR46338:SF5">
    <property type="entry name" value="TRANSCRIPTION INITIATION FACTOR TFIID SUBUNIT 8"/>
    <property type="match status" value="1"/>
</dbReference>
<evidence type="ECO:0000313" key="9">
    <source>
        <dbReference type="EnsemblPlants" id="KQK14260"/>
    </source>
</evidence>
<organism evidence="8">
    <name type="scientific">Brachypodium distachyon</name>
    <name type="common">Purple false brome</name>
    <name type="synonym">Trachynia distachya</name>
    <dbReference type="NCBI Taxonomy" id="15368"/>
    <lineage>
        <taxon>Eukaryota</taxon>
        <taxon>Viridiplantae</taxon>
        <taxon>Streptophyta</taxon>
        <taxon>Embryophyta</taxon>
        <taxon>Tracheophyta</taxon>
        <taxon>Spermatophyta</taxon>
        <taxon>Magnoliopsida</taxon>
        <taxon>Liliopsida</taxon>
        <taxon>Poales</taxon>
        <taxon>Poaceae</taxon>
        <taxon>BOP clade</taxon>
        <taxon>Pooideae</taxon>
        <taxon>Stipodae</taxon>
        <taxon>Brachypodieae</taxon>
        <taxon>Brachypodium</taxon>
    </lineage>
</organism>
<comment type="similarity">
    <text evidence="2">Belongs to the TAF8 family.</text>
</comment>
<comment type="subcellular location">
    <subcellularLocation>
        <location evidence="1">Nucleus</location>
    </subcellularLocation>
</comment>
<dbReference type="GO" id="GO:0005669">
    <property type="term" value="C:transcription factor TFIID complex"/>
    <property type="evidence" value="ECO:0000318"/>
    <property type="project" value="GO_Central"/>
</dbReference>
<name>I1GQE4_BRADI</name>
<dbReference type="PANTHER" id="PTHR46338">
    <property type="entry name" value="TRANSCRIPTION INITIATION FACTOR TFIID SUBUNIT 8"/>
    <property type="match status" value="1"/>
</dbReference>
<evidence type="ECO:0000256" key="5">
    <source>
        <dbReference type="ARBA" id="ARBA00023163"/>
    </source>
</evidence>
<gene>
    <name evidence="9" type="primary">LOC100844124</name>
    <name evidence="8" type="ORF">BRADI_1g15000v3</name>
</gene>
<reference evidence="8 9" key="1">
    <citation type="journal article" date="2010" name="Nature">
        <title>Genome sequencing and analysis of the model grass Brachypodium distachyon.</title>
        <authorList>
            <consortium name="International Brachypodium Initiative"/>
        </authorList>
    </citation>
    <scope>NUCLEOTIDE SEQUENCE [LARGE SCALE GENOMIC DNA]</scope>
    <source>
        <strain evidence="8">Bd21</strain>
        <strain evidence="9">cv. Bd21</strain>
    </source>
</reference>
<dbReference type="STRING" id="15368.I1GQE4"/>
<dbReference type="OMA" id="WEASHGF"/>
<evidence type="ECO:0000313" key="8">
    <source>
        <dbReference type="EMBL" id="PNT74465.1"/>
    </source>
</evidence>
<dbReference type="Proteomes" id="UP000008810">
    <property type="component" value="Chromosome 1"/>
</dbReference>
<keyword evidence="5" id="KW-0804">Transcription</keyword>
<dbReference type="GO" id="GO:0046982">
    <property type="term" value="F:protein heterodimerization activity"/>
    <property type="evidence" value="ECO:0007669"/>
    <property type="project" value="InterPro"/>
</dbReference>
<dbReference type="EMBL" id="CM000880">
    <property type="protein sequence ID" value="KQK14260.1"/>
    <property type="molecule type" value="Genomic_DNA"/>
</dbReference>
<evidence type="ECO:0000256" key="2">
    <source>
        <dbReference type="ARBA" id="ARBA00008767"/>
    </source>
</evidence>
<dbReference type="GeneID" id="100844124"/>
<dbReference type="CDD" id="cd08049">
    <property type="entry name" value="TAF8"/>
    <property type="match status" value="1"/>
</dbReference>
<dbReference type="InterPro" id="IPR006565">
    <property type="entry name" value="BTP"/>
</dbReference>
<evidence type="ECO:0000313" key="10">
    <source>
        <dbReference type="Proteomes" id="UP000008810"/>
    </source>
</evidence>
<keyword evidence="6" id="KW-0539">Nucleus</keyword>
<reference evidence="9" key="3">
    <citation type="submission" date="2018-08" db="UniProtKB">
        <authorList>
            <consortium name="EnsemblPlants"/>
        </authorList>
    </citation>
    <scope>IDENTIFICATION</scope>
    <source>
        <strain evidence="9">cv. Bd21</strain>
    </source>
</reference>
<dbReference type="EMBL" id="CM000880">
    <property type="protein sequence ID" value="PNT74465.1"/>
    <property type="molecule type" value="Genomic_DNA"/>
</dbReference>
<evidence type="ECO:0000256" key="6">
    <source>
        <dbReference type="ARBA" id="ARBA00023242"/>
    </source>
</evidence>
<dbReference type="SMART" id="SM00576">
    <property type="entry name" value="BTP"/>
    <property type="match status" value="1"/>
</dbReference>
<dbReference type="HOGENOM" id="CLU_046212_1_0_1"/>
<dbReference type="InterPro" id="IPR019473">
    <property type="entry name" value="TFIID_su8_C"/>
</dbReference>
<sequence length="359" mass="39257">MSKGGGGGSWRMNGGEFGRAVARAAVAQMLQAAGFTCAHRSAVDALVDVLLRYICHLGSAATFHANLAGRAIPNECDVVQFLEVSGAAYQGFAGASSASSRCLVNSDVIRDIIMFAGAADDKPFMRQLPRFPTQHTLPQSSLSFAALGRESGMKHVPEWLPAFPDPRTYLRTEVLSEKVNEATVDEVQQLRQQMKAEKSLLSLQQRLALAGADGFRPTAVEDGAGKGKELDVVGIKSNPFLDSAFPYGEKKVSEVAVPNVGNKLSVLEAFAPAFAESEGEKLDEARHKDQARCQKRILPKERPPVYFRMGINRKSIVMTLNSRALEDREGPFFLKDDRKRRARLILAEAMDNPQEHTQL</sequence>
<accession>I1GQE4</accession>
<reference evidence="8" key="2">
    <citation type="submission" date="2017-06" db="EMBL/GenBank/DDBJ databases">
        <title>WGS assembly of Brachypodium distachyon.</title>
        <authorList>
            <consortium name="The International Brachypodium Initiative"/>
            <person name="Lucas S."/>
            <person name="Harmon-Smith M."/>
            <person name="Lail K."/>
            <person name="Tice H."/>
            <person name="Grimwood J."/>
            <person name="Bruce D."/>
            <person name="Barry K."/>
            <person name="Shu S."/>
            <person name="Lindquist E."/>
            <person name="Wang M."/>
            <person name="Pitluck S."/>
            <person name="Vogel J.P."/>
            <person name="Garvin D.F."/>
            <person name="Mockler T.C."/>
            <person name="Schmutz J."/>
            <person name="Rokhsar D."/>
            <person name="Bevan M.W."/>
        </authorList>
    </citation>
    <scope>NUCLEOTIDE SEQUENCE</scope>
    <source>
        <strain evidence="8">Bd21</strain>
    </source>
</reference>
<feature type="domain" description="Bromodomain associated" evidence="7">
    <location>
        <begin position="15"/>
        <end position="91"/>
    </location>
</feature>
<dbReference type="AlphaFoldDB" id="I1GQE4"/>
<dbReference type="EnsemblPlants" id="PNT74465">
    <property type="protein sequence ID" value="PNT74465"/>
    <property type="gene ID" value="BRADI_1g15000v3"/>
</dbReference>
<dbReference type="InterPro" id="IPR009072">
    <property type="entry name" value="Histone-fold"/>
</dbReference>
<evidence type="ECO:0000256" key="3">
    <source>
        <dbReference type="ARBA" id="ARBA00017307"/>
    </source>
</evidence>
<dbReference type="eggNOG" id="KOG2389">
    <property type="taxonomic scope" value="Eukaryota"/>
</dbReference>
<evidence type="ECO:0000256" key="4">
    <source>
        <dbReference type="ARBA" id="ARBA00023015"/>
    </source>
</evidence>
<dbReference type="RefSeq" id="XP_003559691.1">
    <property type="nucleotide sequence ID" value="XM_003559643.4"/>
</dbReference>
<dbReference type="InterPro" id="IPR037818">
    <property type="entry name" value="TAF8"/>
</dbReference>
<keyword evidence="4" id="KW-0805">Transcription regulation</keyword>
<dbReference type="Gramene" id="PNT74465">
    <property type="protein sequence ID" value="PNT74465"/>
    <property type="gene ID" value="BRADI_1g15000v3"/>
</dbReference>
<dbReference type="Pfam" id="PF07524">
    <property type="entry name" value="Bromo_TP"/>
    <property type="match status" value="1"/>
</dbReference>